<dbReference type="InterPro" id="IPR029056">
    <property type="entry name" value="Ribokinase-like"/>
</dbReference>
<protein>
    <submittedName>
        <fullName evidence="9">ADP-dependent glucokinase-like</fullName>
    </submittedName>
</protein>
<evidence type="ECO:0000256" key="2">
    <source>
        <dbReference type="ARBA" id="ARBA00022679"/>
    </source>
</evidence>
<dbReference type="PANTHER" id="PTHR21208:SF1">
    <property type="entry name" value="ADP-DEPENDENT GLUCOKINASE"/>
    <property type="match status" value="1"/>
</dbReference>
<evidence type="ECO:0000256" key="6">
    <source>
        <dbReference type="ARBA" id="ARBA00023152"/>
    </source>
</evidence>
<gene>
    <name evidence="9" type="primary">LOC109470250</name>
</gene>
<dbReference type="RefSeq" id="XP_019624672.1">
    <property type="nucleotide sequence ID" value="XM_019769113.1"/>
</dbReference>
<dbReference type="SUPFAM" id="SSF53613">
    <property type="entry name" value="Ribokinase-like"/>
    <property type="match status" value="1"/>
</dbReference>
<keyword evidence="7" id="KW-1133">Transmembrane helix</keyword>
<name>A0A6P4Z0U0_BRABE</name>
<keyword evidence="3" id="KW-0479">Metal-binding</keyword>
<keyword evidence="7" id="KW-0812">Transmembrane</keyword>
<dbReference type="OrthoDB" id="5847021at2759"/>
<evidence type="ECO:0000313" key="9">
    <source>
        <dbReference type="RefSeq" id="XP_019624672.1"/>
    </source>
</evidence>
<dbReference type="GeneID" id="109470250"/>
<evidence type="ECO:0000256" key="1">
    <source>
        <dbReference type="ARBA" id="ARBA00022490"/>
    </source>
</evidence>
<evidence type="ECO:0000256" key="5">
    <source>
        <dbReference type="ARBA" id="ARBA00022842"/>
    </source>
</evidence>
<dbReference type="GO" id="GO:0006096">
    <property type="term" value="P:glycolytic process"/>
    <property type="evidence" value="ECO:0007669"/>
    <property type="project" value="UniProtKB-KW"/>
</dbReference>
<organism evidence="8 9">
    <name type="scientific">Branchiostoma belcheri</name>
    <name type="common">Amphioxus</name>
    <dbReference type="NCBI Taxonomy" id="7741"/>
    <lineage>
        <taxon>Eukaryota</taxon>
        <taxon>Metazoa</taxon>
        <taxon>Chordata</taxon>
        <taxon>Cephalochordata</taxon>
        <taxon>Leptocardii</taxon>
        <taxon>Amphioxiformes</taxon>
        <taxon>Branchiostomatidae</taxon>
        <taxon>Branchiostoma</taxon>
    </lineage>
</organism>
<keyword evidence="2" id="KW-0808">Transferase</keyword>
<dbReference type="AlphaFoldDB" id="A0A6P4Z0U0"/>
<dbReference type="GO" id="GO:0005783">
    <property type="term" value="C:endoplasmic reticulum"/>
    <property type="evidence" value="ECO:0007669"/>
    <property type="project" value="TreeGrafter"/>
</dbReference>
<evidence type="ECO:0000256" key="3">
    <source>
        <dbReference type="ARBA" id="ARBA00022723"/>
    </source>
</evidence>
<dbReference type="Proteomes" id="UP000515135">
    <property type="component" value="Unplaced"/>
</dbReference>
<proteinExistence type="predicted"/>
<sequence length="477" mass="53002">MASTGSVVGGFVSVLVLIAAVYYVRQPNDAILQNRLEKVLLSLLKAEKKASLASRPRVAVGLGACQDAFVDALELFDRYNLTPPALTAHYDSIHDHQELAQMFAYFFNHGAAAERYMDNTTLFRDLMDIVYKMPNARFELGGNAPVMANRFAAEGCNVLLGAHLSSNLKEVMREGITVTGEEIEEDDIHLILEYPRQSSWGKYISPRANRFIVHSDRNNPSLNSLESFSQMLKDFNPSLVVVGGIQMMDNFPFSAGERESRLKLLQQMLVSIPVEQKTHFELASFTEQALFEEVLKYIVPYMDSLGMNEQELPNLYSMLHGGKITLISDPVPRVATVLDHMRKVWATLQKADAGGSKRRLSRLHVHTLAFQAIMTKKDSGWKNTMSAAAKASLTANRHVCGSPKIDLGKATVLMDESFSTSRKEGSLRIPFKENRPVSCWEEHDYEICIAPVLVCTEVRQTAGGGDNISSAGLVLQI</sequence>
<evidence type="ECO:0000256" key="4">
    <source>
        <dbReference type="ARBA" id="ARBA00022777"/>
    </source>
</evidence>
<dbReference type="GO" id="GO:0006006">
    <property type="term" value="P:glucose metabolic process"/>
    <property type="evidence" value="ECO:0007669"/>
    <property type="project" value="TreeGrafter"/>
</dbReference>
<reference evidence="9" key="1">
    <citation type="submission" date="2025-08" db="UniProtKB">
        <authorList>
            <consortium name="RefSeq"/>
        </authorList>
    </citation>
    <scope>IDENTIFICATION</scope>
    <source>
        <tissue evidence="9">Gonad</tissue>
    </source>
</reference>
<keyword evidence="8" id="KW-1185">Reference proteome</keyword>
<dbReference type="PANTHER" id="PTHR21208">
    <property type="entry name" value="ADP-DEPENDENT GLUCOKINASE"/>
    <property type="match status" value="1"/>
</dbReference>
<evidence type="ECO:0000256" key="7">
    <source>
        <dbReference type="SAM" id="Phobius"/>
    </source>
</evidence>
<dbReference type="PROSITE" id="PS51255">
    <property type="entry name" value="ADPK"/>
    <property type="match status" value="1"/>
</dbReference>
<dbReference type="GO" id="GO:0046872">
    <property type="term" value="F:metal ion binding"/>
    <property type="evidence" value="ECO:0007669"/>
    <property type="project" value="UniProtKB-KW"/>
</dbReference>
<keyword evidence="5" id="KW-0460">Magnesium</keyword>
<keyword evidence="1" id="KW-0963">Cytoplasm</keyword>
<evidence type="ECO:0000313" key="8">
    <source>
        <dbReference type="Proteomes" id="UP000515135"/>
    </source>
</evidence>
<keyword evidence="4" id="KW-0418">Kinase</keyword>
<keyword evidence="7" id="KW-0472">Membrane</keyword>
<keyword evidence="6" id="KW-0324">Glycolysis</keyword>
<dbReference type="Pfam" id="PF04587">
    <property type="entry name" value="ADP_PFK_GK"/>
    <property type="match status" value="1"/>
</dbReference>
<dbReference type="InterPro" id="IPR007666">
    <property type="entry name" value="ADP_PFK/GK"/>
</dbReference>
<dbReference type="KEGG" id="bbel:109470250"/>
<accession>A0A6P4Z0U0</accession>
<dbReference type="GO" id="GO:0043843">
    <property type="term" value="F:ADP-specific glucokinase activity"/>
    <property type="evidence" value="ECO:0007669"/>
    <property type="project" value="TreeGrafter"/>
</dbReference>
<feature type="transmembrane region" description="Helical" evidence="7">
    <location>
        <begin position="6"/>
        <end position="24"/>
    </location>
</feature>
<dbReference type="Gene3D" id="3.40.1190.20">
    <property type="match status" value="1"/>
</dbReference>